<feature type="transmembrane region" description="Helical" evidence="2">
    <location>
        <begin position="85"/>
        <end position="102"/>
    </location>
</feature>
<organism evidence="3 4">
    <name type="scientific">candidate division WOR-1 bacterium RIFOXYC2_FULL_46_14</name>
    <dbReference type="NCBI Taxonomy" id="1802587"/>
    <lineage>
        <taxon>Bacteria</taxon>
        <taxon>Bacillati</taxon>
        <taxon>Saganbacteria</taxon>
    </lineage>
</organism>
<proteinExistence type="predicted"/>
<evidence type="ECO:0000313" key="3">
    <source>
        <dbReference type="EMBL" id="OGC39607.1"/>
    </source>
</evidence>
<reference evidence="3 4" key="1">
    <citation type="journal article" date="2016" name="Nat. Commun.">
        <title>Thousands of microbial genomes shed light on interconnected biogeochemical processes in an aquifer system.</title>
        <authorList>
            <person name="Anantharaman K."/>
            <person name="Brown C.T."/>
            <person name="Hug L.A."/>
            <person name="Sharon I."/>
            <person name="Castelle C.J."/>
            <person name="Probst A.J."/>
            <person name="Thomas B.C."/>
            <person name="Singh A."/>
            <person name="Wilkins M.J."/>
            <person name="Karaoz U."/>
            <person name="Brodie E.L."/>
            <person name="Williams K.H."/>
            <person name="Hubbard S.S."/>
            <person name="Banfield J.F."/>
        </authorList>
    </citation>
    <scope>NUCLEOTIDE SEQUENCE [LARGE SCALE GENOMIC DNA]</scope>
</reference>
<name>A0A1F4U423_UNCSA</name>
<feature type="coiled-coil region" evidence="1">
    <location>
        <begin position="27"/>
        <end position="54"/>
    </location>
</feature>
<keyword evidence="2" id="KW-0812">Transmembrane</keyword>
<evidence type="ECO:0008006" key="5">
    <source>
        <dbReference type="Google" id="ProtNLM"/>
    </source>
</evidence>
<dbReference type="Proteomes" id="UP000179242">
    <property type="component" value="Unassembled WGS sequence"/>
</dbReference>
<keyword evidence="1" id="KW-0175">Coiled coil</keyword>
<protein>
    <recommendedName>
        <fullName evidence="5">DUF948 domain-containing protein</fullName>
    </recommendedName>
</protein>
<feature type="transmembrane region" description="Helical" evidence="2">
    <location>
        <begin position="6"/>
        <end position="27"/>
    </location>
</feature>
<comment type="caution">
    <text evidence="3">The sequence shown here is derived from an EMBL/GenBank/DDBJ whole genome shotgun (WGS) entry which is preliminary data.</text>
</comment>
<feature type="transmembrane region" description="Helical" evidence="2">
    <location>
        <begin position="48"/>
        <end position="65"/>
    </location>
</feature>
<keyword evidence="2" id="KW-0472">Membrane</keyword>
<gene>
    <name evidence="3" type="ORF">A2438_08640</name>
</gene>
<sequence>MNQILLICLSILVIALTVAVVYFIFILREVSQSLKTANQMVADARRKLNALTSVLDIASTLIGGIDAAKSKLKKKLVRDVMPSQAVIVGFFAGVKKALTVLFK</sequence>
<keyword evidence="2" id="KW-1133">Transmembrane helix</keyword>
<accession>A0A1F4U423</accession>
<dbReference type="AlphaFoldDB" id="A0A1F4U423"/>
<evidence type="ECO:0000256" key="1">
    <source>
        <dbReference type="SAM" id="Coils"/>
    </source>
</evidence>
<dbReference type="EMBL" id="MEUJ01000008">
    <property type="protein sequence ID" value="OGC39607.1"/>
    <property type="molecule type" value="Genomic_DNA"/>
</dbReference>
<evidence type="ECO:0000313" key="4">
    <source>
        <dbReference type="Proteomes" id="UP000179242"/>
    </source>
</evidence>
<evidence type="ECO:0000256" key="2">
    <source>
        <dbReference type="SAM" id="Phobius"/>
    </source>
</evidence>